<keyword evidence="2" id="KW-0012">Acyltransferase</keyword>
<organism evidence="4 5">
    <name type="scientific">Microbulbifer variabilis</name>
    <dbReference type="NCBI Taxonomy" id="266805"/>
    <lineage>
        <taxon>Bacteria</taxon>
        <taxon>Pseudomonadati</taxon>
        <taxon>Pseudomonadota</taxon>
        <taxon>Gammaproteobacteria</taxon>
        <taxon>Cellvibrionales</taxon>
        <taxon>Microbulbiferaceae</taxon>
        <taxon>Microbulbifer</taxon>
    </lineage>
</organism>
<proteinExistence type="predicted"/>
<evidence type="ECO:0000256" key="2">
    <source>
        <dbReference type="ARBA" id="ARBA00023315"/>
    </source>
</evidence>
<dbReference type="CDD" id="cd04301">
    <property type="entry name" value="NAT_SF"/>
    <property type="match status" value="1"/>
</dbReference>
<dbReference type="InterPro" id="IPR016181">
    <property type="entry name" value="Acyl_CoA_acyltransferase"/>
</dbReference>
<protein>
    <submittedName>
        <fullName evidence="4">N-acetyltransferase</fullName>
    </submittedName>
</protein>
<evidence type="ECO:0000313" key="5">
    <source>
        <dbReference type="Proteomes" id="UP001055658"/>
    </source>
</evidence>
<evidence type="ECO:0000256" key="1">
    <source>
        <dbReference type="ARBA" id="ARBA00022679"/>
    </source>
</evidence>
<feature type="domain" description="N-acetyltransferase" evidence="3">
    <location>
        <begin position="3"/>
        <end position="154"/>
    </location>
</feature>
<dbReference type="Pfam" id="PF00583">
    <property type="entry name" value="Acetyltransf_1"/>
    <property type="match status" value="1"/>
</dbReference>
<dbReference type="EMBL" id="CP092418">
    <property type="protein sequence ID" value="USD23285.1"/>
    <property type="molecule type" value="Genomic_DNA"/>
</dbReference>
<dbReference type="RefSeq" id="WP_252085631.1">
    <property type="nucleotide sequence ID" value="NZ_CP092418.1"/>
</dbReference>
<dbReference type="InterPro" id="IPR000182">
    <property type="entry name" value="GNAT_dom"/>
</dbReference>
<dbReference type="PANTHER" id="PTHR43877">
    <property type="entry name" value="AMINOALKYLPHOSPHONATE N-ACETYLTRANSFERASE-RELATED-RELATED"/>
    <property type="match status" value="1"/>
</dbReference>
<dbReference type="Proteomes" id="UP001055658">
    <property type="component" value="Chromosome"/>
</dbReference>
<reference evidence="4" key="1">
    <citation type="submission" date="2022-02" db="EMBL/GenBank/DDBJ databases">
        <title>Coral-associated bacteria.</title>
        <authorList>
            <person name="Tang K."/>
            <person name="Wang X."/>
        </authorList>
    </citation>
    <scope>NUCLEOTIDE SEQUENCE</scope>
    <source>
        <strain evidence="4">SCSIO 43006</strain>
    </source>
</reference>
<dbReference type="SUPFAM" id="SSF55729">
    <property type="entry name" value="Acyl-CoA N-acyltransferases (Nat)"/>
    <property type="match status" value="1"/>
</dbReference>
<dbReference type="PROSITE" id="PS51186">
    <property type="entry name" value="GNAT"/>
    <property type="match status" value="1"/>
</dbReference>
<keyword evidence="5" id="KW-1185">Reference proteome</keyword>
<dbReference type="PANTHER" id="PTHR43877:SF1">
    <property type="entry name" value="ACETYLTRANSFERASE"/>
    <property type="match status" value="1"/>
</dbReference>
<name>A0ABY4VH24_9GAMM</name>
<sequence length="168" mass="17903">MNIKIRNESGGDAETIHRVTVLAFRDAPHTNHTEQLIVEGLRKAGALSLSLVAESDGEIVGHVAISPVNISDNSTNWFGLGPISVLPEYQGRGVGSKLMGKALADLKEKGAEGCVVLGDTNYYGRFGFKVIDGLVLPGVPAEYFQALSFGSNFPQGEVVYHEAFSVQG</sequence>
<evidence type="ECO:0000259" key="3">
    <source>
        <dbReference type="PROSITE" id="PS51186"/>
    </source>
</evidence>
<evidence type="ECO:0000313" key="4">
    <source>
        <dbReference type="EMBL" id="USD23285.1"/>
    </source>
</evidence>
<accession>A0ABY4VH24</accession>
<dbReference type="Gene3D" id="3.40.630.30">
    <property type="match status" value="1"/>
</dbReference>
<gene>
    <name evidence="4" type="ORF">MJO52_09140</name>
</gene>
<dbReference type="InterPro" id="IPR050832">
    <property type="entry name" value="Bact_Acetyltransf"/>
</dbReference>
<keyword evidence="1" id="KW-0808">Transferase</keyword>